<feature type="domain" description="Fcf2 pre-rRNA processing C-terminal" evidence="4">
    <location>
        <begin position="145"/>
        <end position="238"/>
    </location>
</feature>
<proteinExistence type="evidence at transcript level"/>
<evidence type="ECO:0000256" key="1">
    <source>
        <dbReference type="ARBA" id="ARBA00004604"/>
    </source>
</evidence>
<evidence type="ECO:0000313" key="5">
    <source>
        <dbReference type="EMBL" id="SVE92731.1"/>
    </source>
</evidence>
<dbReference type="EMBL" id="LR023112">
    <property type="protein sequence ID" value="SVE92731.1"/>
    <property type="molecule type" value="mRNA"/>
</dbReference>
<dbReference type="PANTHER" id="PTHR21686:SF12">
    <property type="entry name" value="DEOXYNUCLEOTIDYLTRANSFERASE TERMINAL-INTERACTING PROTEIN 2"/>
    <property type="match status" value="1"/>
</dbReference>
<name>A0A4Y7NHP0_9CRUS</name>
<dbReference type="Pfam" id="PF08698">
    <property type="entry name" value="Fcf2"/>
    <property type="match status" value="1"/>
</dbReference>
<protein>
    <submittedName>
        <fullName evidence="5">EOG090X0GO7</fullName>
    </submittedName>
</protein>
<dbReference type="PANTHER" id="PTHR21686">
    <property type="entry name" value="DEOXYNUCLEOTIDYLTRANSFERASE TERMINAL-INTERACTING PROTEIN 2"/>
    <property type="match status" value="1"/>
</dbReference>
<feature type="region of interest" description="Disordered" evidence="3">
    <location>
        <begin position="128"/>
        <end position="147"/>
    </location>
</feature>
<dbReference type="GO" id="GO:0005730">
    <property type="term" value="C:nucleolus"/>
    <property type="evidence" value="ECO:0007669"/>
    <property type="project" value="UniProtKB-SubCell"/>
</dbReference>
<evidence type="ECO:0000256" key="3">
    <source>
        <dbReference type="SAM" id="MobiDB-lite"/>
    </source>
</evidence>
<evidence type="ECO:0000259" key="4">
    <source>
        <dbReference type="Pfam" id="PF08698"/>
    </source>
</evidence>
<keyword evidence="2" id="KW-0539">Nucleus</keyword>
<dbReference type="AlphaFoldDB" id="A0A4Y7NHP0"/>
<accession>A0A4Y7NHP0</accession>
<evidence type="ECO:0000256" key="2">
    <source>
        <dbReference type="ARBA" id="ARBA00023242"/>
    </source>
</evidence>
<gene>
    <name evidence="5" type="primary">EOG090X0GO7</name>
</gene>
<comment type="subcellular location">
    <subcellularLocation>
        <location evidence="1">Nucleus</location>
        <location evidence="1">Nucleolus</location>
    </subcellularLocation>
</comment>
<dbReference type="InterPro" id="IPR039883">
    <property type="entry name" value="Fcf2/DNTTIP2"/>
</dbReference>
<dbReference type="GO" id="GO:0003723">
    <property type="term" value="F:RNA binding"/>
    <property type="evidence" value="ECO:0007669"/>
    <property type="project" value="TreeGrafter"/>
</dbReference>
<dbReference type="InterPro" id="IPR014810">
    <property type="entry name" value="Fcf2_C"/>
</dbReference>
<organism evidence="5">
    <name type="scientific">Megafenestra aurita</name>
    <dbReference type="NCBI Taxonomy" id="2291010"/>
    <lineage>
        <taxon>Eukaryota</taxon>
        <taxon>Metazoa</taxon>
        <taxon>Ecdysozoa</taxon>
        <taxon>Arthropoda</taxon>
        <taxon>Crustacea</taxon>
        <taxon>Branchiopoda</taxon>
        <taxon>Diplostraca</taxon>
        <taxon>Cladocera</taxon>
        <taxon>Anomopoda</taxon>
        <taxon>Daphniidae</taxon>
        <taxon>Megafenestra</taxon>
    </lineage>
</organism>
<reference evidence="5" key="1">
    <citation type="submission" date="2018-08" db="EMBL/GenBank/DDBJ databases">
        <authorList>
            <person name="Cornetti L."/>
        </authorList>
    </citation>
    <scope>NUCLEOTIDE SEQUENCE</scope>
    <source>
        <strain evidence="5">CH-H-2</strain>
    </source>
</reference>
<sequence length="268" mass="31138">MATANSSIKPLVRYPINISIDVEDLESDEDIPRSLKGSNNVKSRLVEPNLAEPSINLASQLDTRIETVGVYIDTHPHKEKKYIKKWNKQPSNRIGTPETCNIVKTLADKAMEKSVLQPGFEKLECVPDHNESKRKQKLERKKEAQKTKGDKWFNLPATEMTEEKQRDLEIIQMRSILNPKQFYKKNDMKVVPKYFQVGTVIDSPVDFYHDRIPRKERKKTLVDELMANADFQRYNKKKYADIIQGKRISQFRQLLAKARKLIGLFLLP</sequence>
<dbReference type="GO" id="GO:0006396">
    <property type="term" value="P:RNA processing"/>
    <property type="evidence" value="ECO:0007669"/>
    <property type="project" value="TreeGrafter"/>
</dbReference>